<organism evidence="1 2">
    <name type="scientific">Aspergillus ellipticus CBS 707.79</name>
    <dbReference type="NCBI Taxonomy" id="1448320"/>
    <lineage>
        <taxon>Eukaryota</taxon>
        <taxon>Fungi</taxon>
        <taxon>Dikarya</taxon>
        <taxon>Ascomycota</taxon>
        <taxon>Pezizomycotina</taxon>
        <taxon>Eurotiomycetes</taxon>
        <taxon>Eurotiomycetidae</taxon>
        <taxon>Eurotiales</taxon>
        <taxon>Aspergillaceae</taxon>
        <taxon>Aspergillus</taxon>
        <taxon>Aspergillus subgen. Circumdati</taxon>
    </lineage>
</organism>
<proteinExistence type="predicted"/>
<keyword evidence="2" id="KW-1185">Reference proteome</keyword>
<dbReference type="Proteomes" id="UP000247810">
    <property type="component" value="Unassembled WGS sequence"/>
</dbReference>
<dbReference type="EMBL" id="KZ825989">
    <property type="protein sequence ID" value="PYH90276.1"/>
    <property type="molecule type" value="Genomic_DNA"/>
</dbReference>
<evidence type="ECO:0000313" key="2">
    <source>
        <dbReference type="Proteomes" id="UP000247810"/>
    </source>
</evidence>
<dbReference type="AlphaFoldDB" id="A0A319CYG2"/>
<protein>
    <submittedName>
        <fullName evidence="1">Uncharacterized protein</fullName>
    </submittedName>
</protein>
<sequence>MRTIDGRYGCTNRGGGGVWSLVDGYPRGMWQGGSCMPWGPWGMDGRMGVGCESSRRGERGGGRRMRSRDCWAAPLLSGLAVLFSCLGKNGSLCP</sequence>
<gene>
    <name evidence="1" type="ORF">BO71DRAFT_81074</name>
</gene>
<accession>A0A319CYG2</accession>
<reference evidence="1 2" key="1">
    <citation type="submission" date="2018-02" db="EMBL/GenBank/DDBJ databases">
        <title>The genomes of Aspergillus section Nigri reveals drivers in fungal speciation.</title>
        <authorList>
            <consortium name="DOE Joint Genome Institute"/>
            <person name="Vesth T.C."/>
            <person name="Nybo J."/>
            <person name="Theobald S."/>
            <person name="Brandl J."/>
            <person name="Frisvad J.C."/>
            <person name="Nielsen K.F."/>
            <person name="Lyhne E.K."/>
            <person name="Kogle M.E."/>
            <person name="Kuo A."/>
            <person name="Riley R."/>
            <person name="Clum A."/>
            <person name="Nolan M."/>
            <person name="Lipzen A."/>
            <person name="Salamov A."/>
            <person name="Henrissat B."/>
            <person name="Wiebenga A."/>
            <person name="De vries R.P."/>
            <person name="Grigoriev I.V."/>
            <person name="Mortensen U.H."/>
            <person name="Andersen M.R."/>
            <person name="Baker S.E."/>
        </authorList>
    </citation>
    <scope>NUCLEOTIDE SEQUENCE [LARGE SCALE GENOMIC DNA]</scope>
    <source>
        <strain evidence="1 2">CBS 707.79</strain>
    </source>
</reference>
<name>A0A319CYG2_9EURO</name>
<evidence type="ECO:0000313" key="1">
    <source>
        <dbReference type="EMBL" id="PYH90276.1"/>
    </source>
</evidence>
<dbReference type="VEuPathDB" id="FungiDB:BO71DRAFT_81074"/>